<dbReference type="RefSeq" id="WP_092587840.1">
    <property type="nucleotide sequence ID" value="NZ_FMTM01000011.1"/>
</dbReference>
<gene>
    <name evidence="2" type="ORF">SAMN02927900_05413</name>
</gene>
<name>A0A1G4TNN7_9HYPH</name>
<protein>
    <recommendedName>
        <fullName evidence="1">HTH cro/C1-type domain-containing protein</fullName>
    </recommendedName>
</protein>
<dbReference type="EMBL" id="FMTM01000011">
    <property type="protein sequence ID" value="SCW82952.1"/>
    <property type="molecule type" value="Genomic_DNA"/>
</dbReference>
<evidence type="ECO:0000313" key="3">
    <source>
        <dbReference type="Proteomes" id="UP000199542"/>
    </source>
</evidence>
<sequence>MREINHITGKQLAAARVLAGLDQSQLAKDANISAPTLCRMEACEGQVKGMANNVVAVVRALEAAGIAFLDGDYAGSGGPGVRLLAPARGSIDVDEKQVIQYRDVFENDAPPGAGG</sequence>
<dbReference type="GO" id="GO:0003677">
    <property type="term" value="F:DNA binding"/>
    <property type="evidence" value="ECO:0007669"/>
    <property type="project" value="InterPro"/>
</dbReference>
<evidence type="ECO:0000259" key="1">
    <source>
        <dbReference type="PROSITE" id="PS50943"/>
    </source>
</evidence>
<reference evidence="2 3" key="1">
    <citation type="submission" date="2016-10" db="EMBL/GenBank/DDBJ databases">
        <authorList>
            <person name="de Groot N.N."/>
        </authorList>
    </citation>
    <scope>NUCLEOTIDE SEQUENCE [LARGE SCALE GENOMIC DNA]</scope>
    <source>
        <strain evidence="2 3">CGMCC 1.3401</strain>
    </source>
</reference>
<evidence type="ECO:0000313" key="2">
    <source>
        <dbReference type="EMBL" id="SCW82952.1"/>
    </source>
</evidence>
<dbReference type="AlphaFoldDB" id="A0A1G4TNN7"/>
<dbReference type="InterPro" id="IPR010982">
    <property type="entry name" value="Lambda_DNA-bd_dom_sf"/>
</dbReference>
<proteinExistence type="predicted"/>
<organism evidence="2 3">
    <name type="scientific">Rhizobium mongolense subsp. loessense</name>
    <dbReference type="NCBI Taxonomy" id="158890"/>
    <lineage>
        <taxon>Bacteria</taxon>
        <taxon>Pseudomonadati</taxon>
        <taxon>Pseudomonadota</taxon>
        <taxon>Alphaproteobacteria</taxon>
        <taxon>Hyphomicrobiales</taxon>
        <taxon>Rhizobiaceae</taxon>
        <taxon>Rhizobium/Agrobacterium group</taxon>
        <taxon>Rhizobium</taxon>
    </lineage>
</organism>
<dbReference type="Proteomes" id="UP000199542">
    <property type="component" value="Unassembled WGS sequence"/>
</dbReference>
<feature type="domain" description="HTH cro/C1-type" evidence="1">
    <location>
        <begin position="12"/>
        <end position="41"/>
    </location>
</feature>
<dbReference type="CDD" id="cd00093">
    <property type="entry name" value="HTH_XRE"/>
    <property type="match status" value="1"/>
</dbReference>
<accession>A0A1G4TNN7</accession>
<dbReference type="PROSITE" id="PS50943">
    <property type="entry name" value="HTH_CROC1"/>
    <property type="match status" value="1"/>
</dbReference>
<dbReference type="SUPFAM" id="SSF47413">
    <property type="entry name" value="lambda repressor-like DNA-binding domains"/>
    <property type="match status" value="1"/>
</dbReference>
<dbReference type="Gene3D" id="1.10.260.40">
    <property type="entry name" value="lambda repressor-like DNA-binding domains"/>
    <property type="match status" value="1"/>
</dbReference>
<dbReference type="InterPro" id="IPR001387">
    <property type="entry name" value="Cro/C1-type_HTH"/>
</dbReference>